<dbReference type="EMBL" id="DYUK01000112">
    <property type="protein sequence ID" value="HJG79835.1"/>
    <property type="molecule type" value="Genomic_DNA"/>
</dbReference>
<sequence length="355" mass="39504">MTTHTDSTRTSRTTDATDSHGEFPAPPAPLTALLSQPLSPQQKFKVPKDAWLRRLGEIPEAADALAALPGWINRDDAAEAVRQHWPDSITAAFVSAMVWAYGPKAGYAPYRVLRVLTASKTPDGKTLNDRVTAALERSVEIALTEDAVEAFSYLNDCTHKVRSHQREHADMLVGVDCGRIYGLGPSFFTKWLQVATLAFAPEDRALPRKTTRRPTALIPQYPPAPMWDNQVVVWLADVARSVDQRIFEQERGQTLFSQESPFSPQGPFSPESPFRPGRAADQRRTATVFSGGEGWSPTTPEGDLLRMRVARTDHYARYVSLLSRWGGPHGLDASQVCDRIYRLIRRDGEPRSRVA</sequence>
<gene>
    <name evidence="2" type="ORF">K8V08_05425</name>
</gene>
<protein>
    <submittedName>
        <fullName evidence="2">Uncharacterized protein</fullName>
    </submittedName>
</protein>
<name>A0A921MCY8_9MICO</name>
<dbReference type="Proteomes" id="UP000784435">
    <property type="component" value="Unassembled WGS sequence"/>
</dbReference>
<proteinExistence type="predicted"/>
<dbReference type="InterPro" id="IPR048868">
    <property type="entry name" value="OGG-like_put"/>
</dbReference>
<organism evidence="2 3">
    <name type="scientific">Brevibacterium senegalense</name>
    <dbReference type="NCBI Taxonomy" id="1033736"/>
    <lineage>
        <taxon>Bacteria</taxon>
        <taxon>Bacillati</taxon>
        <taxon>Actinomycetota</taxon>
        <taxon>Actinomycetes</taxon>
        <taxon>Micrococcales</taxon>
        <taxon>Brevibacteriaceae</taxon>
        <taxon>Brevibacterium</taxon>
    </lineage>
</organism>
<dbReference type="Pfam" id="PF21790">
    <property type="entry name" value="OGG"/>
    <property type="match status" value="1"/>
</dbReference>
<feature type="region of interest" description="Disordered" evidence="1">
    <location>
        <begin position="254"/>
        <end position="301"/>
    </location>
</feature>
<reference evidence="2" key="2">
    <citation type="submission" date="2021-09" db="EMBL/GenBank/DDBJ databases">
        <authorList>
            <person name="Gilroy R."/>
        </authorList>
    </citation>
    <scope>NUCLEOTIDE SEQUENCE</scope>
    <source>
        <strain evidence="2">ChiGjej5B5-7349</strain>
    </source>
</reference>
<comment type="caution">
    <text evidence="2">The sequence shown here is derived from an EMBL/GenBank/DDBJ whole genome shotgun (WGS) entry which is preliminary data.</text>
</comment>
<evidence type="ECO:0000313" key="2">
    <source>
        <dbReference type="EMBL" id="HJG79835.1"/>
    </source>
</evidence>
<evidence type="ECO:0000313" key="3">
    <source>
        <dbReference type="Proteomes" id="UP000784435"/>
    </source>
</evidence>
<feature type="compositionally biased region" description="Low complexity" evidence="1">
    <location>
        <begin position="1"/>
        <end position="14"/>
    </location>
</feature>
<reference evidence="2" key="1">
    <citation type="journal article" date="2021" name="PeerJ">
        <title>Extensive microbial diversity within the chicken gut microbiome revealed by metagenomics and culture.</title>
        <authorList>
            <person name="Gilroy R."/>
            <person name="Ravi A."/>
            <person name="Getino M."/>
            <person name="Pursley I."/>
            <person name="Horton D.L."/>
            <person name="Alikhan N.F."/>
            <person name="Baker D."/>
            <person name="Gharbi K."/>
            <person name="Hall N."/>
            <person name="Watson M."/>
            <person name="Adriaenssens E.M."/>
            <person name="Foster-Nyarko E."/>
            <person name="Jarju S."/>
            <person name="Secka A."/>
            <person name="Antonio M."/>
            <person name="Oren A."/>
            <person name="Chaudhuri R.R."/>
            <person name="La Ragione R."/>
            <person name="Hildebrand F."/>
            <person name="Pallen M.J."/>
        </authorList>
    </citation>
    <scope>NUCLEOTIDE SEQUENCE</scope>
    <source>
        <strain evidence="2">ChiGjej5B5-7349</strain>
    </source>
</reference>
<feature type="compositionally biased region" description="Polar residues" evidence="1">
    <location>
        <begin position="254"/>
        <end position="263"/>
    </location>
</feature>
<feature type="region of interest" description="Disordered" evidence="1">
    <location>
        <begin position="1"/>
        <end position="29"/>
    </location>
</feature>
<accession>A0A921MCY8</accession>
<evidence type="ECO:0000256" key="1">
    <source>
        <dbReference type="SAM" id="MobiDB-lite"/>
    </source>
</evidence>
<dbReference type="AlphaFoldDB" id="A0A921MCY8"/>